<evidence type="ECO:0000313" key="3">
    <source>
        <dbReference type="Proteomes" id="UP000786811"/>
    </source>
</evidence>
<feature type="compositionally biased region" description="Basic residues" evidence="1">
    <location>
        <begin position="634"/>
        <end position="643"/>
    </location>
</feature>
<dbReference type="OrthoDB" id="8191915at2759"/>
<dbReference type="PANTHER" id="PTHR46579:SF1">
    <property type="entry name" value="F5_8 TYPE C DOMAIN-CONTAINING PROTEIN"/>
    <property type="match status" value="1"/>
</dbReference>
<dbReference type="AlphaFoldDB" id="A0A8J2EA84"/>
<evidence type="ECO:0000256" key="1">
    <source>
        <dbReference type="SAM" id="MobiDB-lite"/>
    </source>
</evidence>
<reference evidence="2" key="1">
    <citation type="submission" date="2021-04" db="EMBL/GenBank/DDBJ databases">
        <authorList>
            <person name="Chebbi M.A.C M."/>
        </authorList>
    </citation>
    <scope>NUCLEOTIDE SEQUENCE</scope>
</reference>
<dbReference type="EMBL" id="CAJNRD030001114">
    <property type="protein sequence ID" value="CAG5073451.1"/>
    <property type="molecule type" value="Genomic_DNA"/>
</dbReference>
<feature type="region of interest" description="Disordered" evidence="1">
    <location>
        <begin position="613"/>
        <end position="646"/>
    </location>
</feature>
<dbReference type="Proteomes" id="UP000786811">
    <property type="component" value="Unassembled WGS sequence"/>
</dbReference>
<gene>
    <name evidence="2" type="ORF">HICCMSTLAB_LOCUS394</name>
</gene>
<comment type="caution">
    <text evidence="2">The sequence shown here is derived from an EMBL/GenBank/DDBJ whole genome shotgun (WGS) entry which is preliminary data.</text>
</comment>
<protein>
    <submittedName>
        <fullName evidence="2">Uncharacterized protein</fullName>
    </submittedName>
</protein>
<organism evidence="2 3">
    <name type="scientific">Cotesia congregata</name>
    <name type="common">Parasitoid wasp</name>
    <name type="synonym">Apanteles congregatus</name>
    <dbReference type="NCBI Taxonomy" id="51543"/>
    <lineage>
        <taxon>Eukaryota</taxon>
        <taxon>Metazoa</taxon>
        <taxon>Ecdysozoa</taxon>
        <taxon>Arthropoda</taxon>
        <taxon>Hexapoda</taxon>
        <taxon>Insecta</taxon>
        <taxon>Pterygota</taxon>
        <taxon>Neoptera</taxon>
        <taxon>Endopterygota</taxon>
        <taxon>Hymenoptera</taxon>
        <taxon>Apocrita</taxon>
        <taxon>Ichneumonoidea</taxon>
        <taxon>Braconidae</taxon>
        <taxon>Microgastrinae</taxon>
        <taxon>Cotesia</taxon>
    </lineage>
</organism>
<evidence type="ECO:0000313" key="2">
    <source>
        <dbReference type="EMBL" id="CAG5073451.1"/>
    </source>
</evidence>
<keyword evidence="3" id="KW-1185">Reference proteome</keyword>
<name>A0A8J2EA84_COTCN</name>
<dbReference type="PANTHER" id="PTHR46579">
    <property type="entry name" value="F5/8 TYPE C DOMAIN-CONTAINING PROTEIN-RELATED"/>
    <property type="match status" value="1"/>
</dbReference>
<sequence>MNLDDDSPDEGRVVKQKCNKNDPDFEKFTITDDDTTVDDNITILDDHIQTYFDNESICDDASIDSSCDDIYSICSCCNDDISSDEELNTEIDNEVLAGPDFEAWDCSYYLRSEIFGVADDKDRFKHIILGGIFLTDAEPKSEFMNLYNEELCNQVIDLMDNGVDIFNHSTKKTCNLKFALLCCCVDTPARATCQNRVKFSGFYGCSWCYEPGFYVGHAVHYPLSEIEPDLRTHTSHLANMKEIEEIKKSSVIKNKTPTVMGVKGSMIFVEKLPFFDSIWGFPIDYMHGCLFGVTRQVLELLKTPGVKYKLTKQNREAVDQRLMSIKPPHEIYKLPRPTADMSKWKASEFESWLLYWSLLCLDGIANPEFLEMYALFVRGVFTLLKRDITKEDIARTEYDLTKFVGTFQIEFSKSAMTFNLHSVRHLCKSVLETGPMTGTSAFIFENGIFNFKKEITGPRSDRYSTEKDGTIISNIESSKETNYDSKVKKNKCSKRKKNDDTFISQSDGHCNKENEPICPKKLKKETELPKKKEIIQKNNELITQQIIMVKSKKDEAFERPVESDECKVDKNKSVPSKRIQSLTHSDNTLALIDRTIELPLTVYEAGSSQHGTVPFEMKTKSSDDPTTSNVLKSGKAKKKKHHDNKKDELIVRMSEIERRIEDLKKELELQRKMIQKILDF</sequence>
<accession>A0A8J2EA84</accession>
<proteinExistence type="predicted"/>